<organism evidence="5 6">
    <name type="scientific">Striga hermonthica</name>
    <name type="common">Purple witchweed</name>
    <name type="synonym">Buchnera hermonthica</name>
    <dbReference type="NCBI Taxonomy" id="68872"/>
    <lineage>
        <taxon>Eukaryota</taxon>
        <taxon>Viridiplantae</taxon>
        <taxon>Streptophyta</taxon>
        <taxon>Embryophyta</taxon>
        <taxon>Tracheophyta</taxon>
        <taxon>Spermatophyta</taxon>
        <taxon>Magnoliopsida</taxon>
        <taxon>eudicotyledons</taxon>
        <taxon>Gunneridae</taxon>
        <taxon>Pentapetalae</taxon>
        <taxon>asterids</taxon>
        <taxon>lamiids</taxon>
        <taxon>Lamiales</taxon>
        <taxon>Orobanchaceae</taxon>
        <taxon>Buchnereae</taxon>
        <taxon>Striga</taxon>
    </lineage>
</organism>
<keyword evidence="6" id="KW-1185">Reference proteome</keyword>
<protein>
    <recommendedName>
        <fullName evidence="4">Ubiquitin-like protease family profile domain-containing protein</fullName>
    </recommendedName>
</protein>
<evidence type="ECO:0000313" key="6">
    <source>
        <dbReference type="Proteomes" id="UP001153555"/>
    </source>
</evidence>
<evidence type="ECO:0000256" key="1">
    <source>
        <dbReference type="ARBA" id="ARBA00005234"/>
    </source>
</evidence>
<dbReference type="EMBL" id="CACSLK010002012">
    <property type="protein sequence ID" value="CAA0808055.1"/>
    <property type="molecule type" value="Genomic_DNA"/>
</dbReference>
<keyword evidence="3" id="KW-0378">Hydrolase</keyword>
<comment type="similarity">
    <text evidence="1">Belongs to the peptidase C48 family.</text>
</comment>
<name>A0A9N7R2H3_STRHE</name>
<sequence>VGMSLQAMSNRDPMEYVRDAAARMDAEFTQEGLSKHDIKNISHLIVPVYYQTHFYLYCLDFENKRLGILDNMDTVLSGKVPMKNKYGGTKDFLKKVIGEYKKTYKKPFKSAFNKLTFKLVNMHCADSTNTTDCAIYAMHHMSKYVCVHADGHDCAFPVIGSDS</sequence>
<dbReference type="SUPFAM" id="SSF54001">
    <property type="entry name" value="Cysteine proteinases"/>
    <property type="match status" value="1"/>
</dbReference>
<dbReference type="Proteomes" id="UP001153555">
    <property type="component" value="Unassembled WGS sequence"/>
</dbReference>
<evidence type="ECO:0000256" key="3">
    <source>
        <dbReference type="ARBA" id="ARBA00022801"/>
    </source>
</evidence>
<accession>A0A9N7R2H3</accession>
<dbReference type="InterPro" id="IPR003653">
    <property type="entry name" value="Peptidase_C48_C"/>
</dbReference>
<keyword evidence="2" id="KW-0645">Protease</keyword>
<gene>
    <name evidence="5" type="ORF">SHERM_10503</name>
</gene>
<feature type="domain" description="Ubiquitin-like protease family profile" evidence="4">
    <location>
        <begin position="30"/>
        <end position="146"/>
    </location>
</feature>
<proteinExistence type="inferred from homology"/>
<dbReference type="Gene3D" id="3.40.395.10">
    <property type="entry name" value="Adenoviral Proteinase, Chain A"/>
    <property type="match status" value="1"/>
</dbReference>
<feature type="non-terminal residue" evidence="5">
    <location>
        <position position="163"/>
    </location>
</feature>
<dbReference type="GO" id="GO:0008234">
    <property type="term" value="F:cysteine-type peptidase activity"/>
    <property type="evidence" value="ECO:0007669"/>
    <property type="project" value="InterPro"/>
</dbReference>
<dbReference type="AlphaFoldDB" id="A0A9N7R2H3"/>
<evidence type="ECO:0000313" key="5">
    <source>
        <dbReference type="EMBL" id="CAA0808055.1"/>
    </source>
</evidence>
<reference evidence="5" key="1">
    <citation type="submission" date="2019-12" db="EMBL/GenBank/DDBJ databases">
        <authorList>
            <person name="Scholes J."/>
        </authorList>
    </citation>
    <scope>NUCLEOTIDE SEQUENCE</scope>
</reference>
<dbReference type="GO" id="GO:0006508">
    <property type="term" value="P:proteolysis"/>
    <property type="evidence" value="ECO:0007669"/>
    <property type="project" value="UniProtKB-KW"/>
</dbReference>
<evidence type="ECO:0000259" key="4">
    <source>
        <dbReference type="Pfam" id="PF02902"/>
    </source>
</evidence>
<dbReference type="OrthoDB" id="1750446at2759"/>
<comment type="caution">
    <text evidence="5">The sequence shown here is derived from an EMBL/GenBank/DDBJ whole genome shotgun (WGS) entry which is preliminary data.</text>
</comment>
<dbReference type="Pfam" id="PF02902">
    <property type="entry name" value="Peptidase_C48"/>
    <property type="match status" value="1"/>
</dbReference>
<evidence type="ECO:0000256" key="2">
    <source>
        <dbReference type="ARBA" id="ARBA00022670"/>
    </source>
</evidence>
<dbReference type="InterPro" id="IPR038765">
    <property type="entry name" value="Papain-like_cys_pep_sf"/>
</dbReference>
<feature type="non-terminal residue" evidence="5">
    <location>
        <position position="1"/>
    </location>
</feature>